<feature type="domain" description="ABC transporter" evidence="3">
    <location>
        <begin position="1"/>
        <end position="205"/>
    </location>
</feature>
<dbReference type="InterPro" id="IPR003439">
    <property type="entry name" value="ABC_transporter-like_ATP-bd"/>
</dbReference>
<protein>
    <submittedName>
        <fullName evidence="4">ABC transporter, ATP-binding protein</fullName>
        <ecNumber evidence="4">3.6.3.38</ecNumber>
    </submittedName>
</protein>
<evidence type="ECO:0000313" key="5">
    <source>
        <dbReference type="Proteomes" id="UP000003752"/>
    </source>
</evidence>
<dbReference type="RefSeq" id="WP_003556805.1">
    <property type="nucleotide sequence ID" value="NZ_AZDF01000006.1"/>
</dbReference>
<dbReference type="PROSITE" id="PS50893">
    <property type="entry name" value="ABC_TRANSPORTER_2"/>
    <property type="match status" value="1"/>
</dbReference>
<comment type="caution">
    <text evidence="4">The sequence shown here is derived from an EMBL/GenBank/DDBJ whole genome shotgun (WGS) entry which is preliminary data.</text>
</comment>
<dbReference type="HOGENOM" id="CLU_000604_1_2_9"/>
<evidence type="ECO:0000256" key="2">
    <source>
        <dbReference type="ARBA" id="ARBA00022840"/>
    </source>
</evidence>
<keyword evidence="2 4" id="KW-0067">ATP-binding</keyword>
<dbReference type="PATRIC" id="fig|1423757.3.peg.2203"/>
<dbReference type="EMBL" id="ACGP01000118">
    <property type="protein sequence ID" value="EEI24689.1"/>
    <property type="molecule type" value="Genomic_DNA"/>
</dbReference>
<reference evidence="4 5" key="1">
    <citation type="submission" date="2009-01" db="EMBL/GenBank/DDBJ databases">
        <authorList>
            <person name="Qin X."/>
            <person name="Bachman B."/>
            <person name="Battles P."/>
            <person name="Bell A."/>
            <person name="Bess C."/>
            <person name="Bickham C."/>
            <person name="Chaboub L."/>
            <person name="Chen D."/>
            <person name="Coyle M."/>
            <person name="Deiros D.R."/>
            <person name="Dinh H."/>
            <person name="Forbes L."/>
            <person name="Fowler G."/>
            <person name="Francisco L."/>
            <person name="Fu Q."/>
            <person name="Gubbala S."/>
            <person name="Hale W."/>
            <person name="Han Y."/>
            <person name="Hemphill L."/>
            <person name="Highlander S.K."/>
            <person name="Hirani K."/>
            <person name="Hogues M."/>
            <person name="Jackson L."/>
            <person name="Jakkamsetti A."/>
            <person name="Javaid M."/>
            <person name="Jiang H."/>
            <person name="Korchina V."/>
            <person name="Kovar C."/>
            <person name="Lara F."/>
            <person name="Lee S."/>
            <person name="Mata R."/>
            <person name="Mathew T."/>
            <person name="Moen C."/>
            <person name="Morales K."/>
            <person name="Munidasa M."/>
            <person name="Nazareth L."/>
            <person name="Ngo R."/>
            <person name="Nguyen L."/>
            <person name="Okwuonu G."/>
            <person name="Ongeri F."/>
            <person name="Patil S."/>
            <person name="Petrosino J."/>
            <person name="Pham C."/>
            <person name="Pham P."/>
            <person name="Pu L.-L."/>
            <person name="Puazo M."/>
            <person name="Raj R."/>
            <person name="Reid J."/>
            <person name="Rouhana J."/>
            <person name="Saada N."/>
            <person name="Shang Y."/>
            <person name="Simmons D."/>
            <person name="Thornton R."/>
            <person name="Warren J."/>
            <person name="Weissenberger G."/>
            <person name="Zhang J."/>
            <person name="Zhang L."/>
            <person name="Zhou C."/>
            <person name="Zhu D."/>
            <person name="Muzny D."/>
            <person name="Worley K."/>
            <person name="Gibbs R."/>
        </authorList>
    </citation>
    <scope>NUCLEOTIDE SEQUENCE [LARGE SCALE GENOMIC DNA]</scope>
    <source>
        <strain evidence="5">ATCC 8290 / DSM 20176 / CCUG 30140 / JCM 1155 / KCTC 3500 / NBRC 15886 / NCIMB 8040 / NRRL B-1843 / 9</strain>
    </source>
</reference>
<dbReference type="GO" id="GO:0005524">
    <property type="term" value="F:ATP binding"/>
    <property type="evidence" value="ECO:0007669"/>
    <property type="project" value="UniProtKB-KW"/>
</dbReference>
<evidence type="ECO:0000259" key="3">
    <source>
        <dbReference type="PROSITE" id="PS50893"/>
    </source>
</evidence>
<keyword evidence="4" id="KW-0378">Hydrolase</keyword>
<organism evidence="4 5">
    <name type="scientific">Lentilactobacillus hilgardii (strain ATCC 8290 / DSM 20176 / CCUG 30140 / JCM 1155 / KCTC 3500 / NBRC 15886 / NCIMB 8040 / NRRL B-1843 / 9)</name>
    <dbReference type="NCBI Taxonomy" id="1423757"/>
    <lineage>
        <taxon>Bacteria</taxon>
        <taxon>Bacillati</taxon>
        <taxon>Bacillota</taxon>
        <taxon>Bacilli</taxon>
        <taxon>Lactobacillales</taxon>
        <taxon>Lactobacillaceae</taxon>
        <taxon>Lentilactobacillus</taxon>
    </lineage>
</organism>
<accession>C0XIU8</accession>
<dbReference type="SMART" id="SM00382">
    <property type="entry name" value="AAA"/>
    <property type="match status" value="1"/>
</dbReference>
<evidence type="ECO:0000313" key="4">
    <source>
        <dbReference type="EMBL" id="EEI24689.1"/>
    </source>
</evidence>
<dbReference type="InterPro" id="IPR017871">
    <property type="entry name" value="ABC_transporter-like_CS"/>
</dbReference>
<dbReference type="InterPro" id="IPR003593">
    <property type="entry name" value="AAA+_ATPase"/>
</dbReference>
<dbReference type="GO" id="GO:0016887">
    <property type="term" value="F:ATP hydrolysis activity"/>
    <property type="evidence" value="ECO:0007669"/>
    <property type="project" value="InterPro"/>
</dbReference>
<dbReference type="Pfam" id="PF00005">
    <property type="entry name" value="ABC_tran"/>
    <property type="match status" value="1"/>
</dbReference>
<dbReference type="PROSITE" id="PS00211">
    <property type="entry name" value="ABC_TRANSPORTER_1"/>
    <property type="match status" value="1"/>
</dbReference>
<evidence type="ECO:0000256" key="1">
    <source>
        <dbReference type="ARBA" id="ARBA00022741"/>
    </source>
</evidence>
<dbReference type="InterPro" id="IPR027417">
    <property type="entry name" value="P-loop_NTPase"/>
</dbReference>
<gene>
    <name evidence="4" type="primary">ctrD</name>
    <name evidence="4" type="ORF">HMPREF0519_1159</name>
</gene>
<dbReference type="AlphaFoldDB" id="C0XIU8"/>
<dbReference type="Gene3D" id="3.40.50.300">
    <property type="entry name" value="P-loop containing nucleotide triphosphate hydrolases"/>
    <property type="match status" value="1"/>
</dbReference>
<keyword evidence="1" id="KW-0547">Nucleotide-binding</keyword>
<dbReference type="SUPFAM" id="SSF52540">
    <property type="entry name" value="P-loop containing nucleoside triphosphate hydrolases"/>
    <property type="match status" value="1"/>
</dbReference>
<name>C0XIU8_LENH9</name>
<dbReference type="PANTHER" id="PTHR43158">
    <property type="entry name" value="SKFA PEPTIDE EXPORT ATP-BINDING PROTEIN SKFE"/>
    <property type="match status" value="1"/>
</dbReference>
<dbReference type="PANTHER" id="PTHR43158:SF7">
    <property type="entry name" value="ABC TRANSPORTER, ATP-BINDING PROTEIN"/>
    <property type="match status" value="1"/>
</dbReference>
<dbReference type="Proteomes" id="UP000003752">
    <property type="component" value="Unassembled WGS sequence"/>
</dbReference>
<proteinExistence type="predicted"/>
<dbReference type="EC" id="3.6.3.38" evidence="4"/>
<keyword evidence="5" id="KW-1185">Reference proteome</keyword>
<sequence length="205" mass="24053">MLTIKKLTLVTRIPILNDFNYQFEKGNIYLISAVNGSGKTTFFRALTNLIRRKHGNISFDGKPFEKEKRAVFFYETPDWMDGNLSGLDYLKFVQKQWQSSHDLNDEINFWKMDDYIKLPIKKYSLGMKQRLVIAMYFCSNATYLIMDEISNGLDEESRKQLYKRIKETAVKEKKCIIISSHYKSDVATIANHILHLENQKLTEES</sequence>
<dbReference type="SMR" id="C0XIU8"/>